<organism evidence="4">
    <name type="scientific">Candidatus Moduliflexus flocculans</name>
    <dbReference type="NCBI Taxonomy" id="1499966"/>
    <lineage>
        <taxon>Bacteria</taxon>
        <taxon>Candidatus Moduliflexota</taxon>
        <taxon>Candidatus Moduliflexia</taxon>
        <taxon>Candidatus Moduliflexales</taxon>
        <taxon>Candidatus Moduliflexaceae</taxon>
    </lineage>
</organism>
<keyword evidence="4" id="KW-0762">Sugar transport</keyword>
<keyword evidence="3" id="KW-0732">Signal</keyword>
<evidence type="ECO:0000256" key="1">
    <source>
        <dbReference type="ARBA" id="ARBA00008520"/>
    </source>
</evidence>
<sequence>MSKQRIILSSLACLMSLLLASFVWAEQQVVTFVATQPEYEGQEKQIWSVFEKQNPDIKINVMSINESDTPAFITRVVAGDPPADILGNTAGIMTKETYQHFVNLLTVDFQWWDNYKYDVKHQYEKITGIKDYVPTANPFQGFKFSFIFYPEMMKKAGLDPKATVRTLDDLRDLLAKLKAFADQDPQVEYVWDIGWHGWVVMYAFLNSITLTFPDGGYENQIPLWMGERKWTDVENNPYRHFFEVMKEFYDKGYLPEKWWTRRWEEDFEAGFIAQKSILTYHGPWMWDKVEAANPDAELDGFAFPSASGKVWSYAISPRDATAMFAASMKKPNKDAVLKAFNWWHSPEAVKMRAEATGATPAYDMSSVGEPELTNSQYVQYIKPVNDGVFGKLEWENGFAGQDLAAGFMKSGSPDVLTSDDMAEVYGKYFEGKMTLKELMQVFQTRWEAAYPDLVKK</sequence>
<dbReference type="PANTHER" id="PTHR43649:SF29">
    <property type="entry name" value="OSMOPROTECTIVE COMPOUNDS-BINDING PROTEIN GGTB"/>
    <property type="match status" value="1"/>
</dbReference>
<proteinExistence type="inferred from homology"/>
<accession>A0A0S6VWZ3</accession>
<comment type="similarity">
    <text evidence="1">Belongs to the bacterial solute-binding protein 1 family.</text>
</comment>
<keyword evidence="5" id="KW-1185">Reference proteome</keyword>
<name>A0A0S6VWZ3_9BACT</name>
<dbReference type="PANTHER" id="PTHR43649">
    <property type="entry name" value="ARABINOSE-BINDING PROTEIN-RELATED"/>
    <property type="match status" value="1"/>
</dbReference>
<evidence type="ECO:0000256" key="3">
    <source>
        <dbReference type="SAM" id="SignalP"/>
    </source>
</evidence>
<protein>
    <submittedName>
        <fullName evidence="4">ABC-type sugar transport system</fullName>
    </submittedName>
</protein>
<keyword evidence="2" id="KW-0813">Transport</keyword>
<feature type="chain" id="PRO_5006631494" evidence="3">
    <location>
        <begin position="26"/>
        <end position="456"/>
    </location>
</feature>
<dbReference type="AlphaFoldDB" id="A0A0S6VWZ3"/>
<evidence type="ECO:0000256" key="2">
    <source>
        <dbReference type="ARBA" id="ARBA00022448"/>
    </source>
</evidence>
<dbReference type="HOGENOM" id="CLU_599444_0_0_0"/>
<reference evidence="4" key="1">
    <citation type="journal article" date="2015" name="PeerJ">
        <title>First genomic representation of candidate bacterial phylum KSB3 points to enhanced environmental sensing as a trigger of wastewater bulking.</title>
        <authorList>
            <person name="Sekiguchi Y."/>
            <person name="Ohashi A."/>
            <person name="Parks D.H."/>
            <person name="Yamauchi T."/>
            <person name="Tyson G.W."/>
            <person name="Hugenholtz P."/>
        </authorList>
    </citation>
    <scope>NUCLEOTIDE SEQUENCE [LARGE SCALE GENOMIC DNA]</scope>
</reference>
<feature type="signal peptide" evidence="3">
    <location>
        <begin position="1"/>
        <end position="25"/>
    </location>
</feature>
<evidence type="ECO:0000313" key="4">
    <source>
        <dbReference type="EMBL" id="GAK49969.1"/>
    </source>
</evidence>
<dbReference type="STRING" id="1499966.U14_01194"/>
<gene>
    <name evidence="4" type="ORF">U14_01194</name>
</gene>
<dbReference type="EMBL" id="DF820455">
    <property type="protein sequence ID" value="GAK49969.1"/>
    <property type="molecule type" value="Genomic_DNA"/>
</dbReference>
<dbReference type="SUPFAM" id="SSF53850">
    <property type="entry name" value="Periplasmic binding protein-like II"/>
    <property type="match status" value="1"/>
</dbReference>
<dbReference type="Gene3D" id="3.40.190.10">
    <property type="entry name" value="Periplasmic binding protein-like II"/>
    <property type="match status" value="2"/>
</dbReference>
<evidence type="ECO:0000313" key="5">
    <source>
        <dbReference type="Proteomes" id="UP000030700"/>
    </source>
</evidence>
<dbReference type="Proteomes" id="UP000030700">
    <property type="component" value="Unassembled WGS sequence"/>
</dbReference>
<dbReference type="InterPro" id="IPR050490">
    <property type="entry name" value="Bact_solute-bd_prot1"/>
</dbReference>